<feature type="region of interest" description="Disordered" evidence="1">
    <location>
        <begin position="24"/>
        <end position="143"/>
    </location>
</feature>
<proteinExistence type="predicted"/>
<feature type="signal peptide" evidence="2">
    <location>
        <begin position="1"/>
        <end position="19"/>
    </location>
</feature>
<dbReference type="OrthoDB" id="6713523at2"/>
<sequence>MNKKLLLCGVIAASLILTACVKKETPKDDEQEQVETTQPAQSSEAVESTQFEPLNSIDNSEAEVPTQVEVERTETENTTTEVRREVRDVPPQAPSKPEAQKPVAPKAEDKPTSATSNQSNSDAQSEDDAVAAAIAAATPALNN</sequence>
<dbReference type="PROSITE" id="PS51257">
    <property type="entry name" value="PROKAR_LIPOPROTEIN"/>
    <property type="match status" value="1"/>
</dbReference>
<accession>A0A1C4GYZ5</accession>
<keyword evidence="2" id="KW-0732">Signal</keyword>
<evidence type="ECO:0000313" key="3">
    <source>
        <dbReference type="EMBL" id="SCC73349.1"/>
    </source>
</evidence>
<evidence type="ECO:0000256" key="1">
    <source>
        <dbReference type="SAM" id="MobiDB-lite"/>
    </source>
</evidence>
<evidence type="ECO:0000256" key="2">
    <source>
        <dbReference type="SAM" id="SignalP"/>
    </source>
</evidence>
<reference evidence="3 4" key="1">
    <citation type="submission" date="2016-08" db="EMBL/GenBank/DDBJ databases">
        <authorList>
            <person name="Seilhamer J.J."/>
        </authorList>
    </citation>
    <scope>NUCLEOTIDE SEQUENCE [LARGE SCALE GENOMIC DNA]</scope>
    <source>
        <strain evidence="3 4">ANC 4874</strain>
    </source>
</reference>
<protein>
    <recommendedName>
        <fullName evidence="5">Internalin</fullName>
    </recommendedName>
</protein>
<dbReference type="AlphaFoldDB" id="A0A1C4GYZ5"/>
<feature type="compositionally biased region" description="Polar residues" evidence="1">
    <location>
        <begin position="34"/>
        <end position="59"/>
    </location>
</feature>
<dbReference type="EMBL" id="FMBK01000020">
    <property type="protein sequence ID" value="SCC73349.1"/>
    <property type="molecule type" value="Genomic_DNA"/>
</dbReference>
<organism evidence="3 4">
    <name type="scientific">Acinetobacter albensis</name>
    <dbReference type="NCBI Taxonomy" id="1673609"/>
    <lineage>
        <taxon>Bacteria</taxon>
        <taxon>Pseudomonadati</taxon>
        <taxon>Pseudomonadota</taxon>
        <taxon>Gammaproteobacteria</taxon>
        <taxon>Moraxellales</taxon>
        <taxon>Moraxellaceae</taxon>
        <taxon>Acinetobacter</taxon>
    </lineage>
</organism>
<dbReference type="Proteomes" id="UP000243661">
    <property type="component" value="Unassembled WGS sequence"/>
</dbReference>
<feature type="compositionally biased region" description="Polar residues" evidence="1">
    <location>
        <begin position="112"/>
        <end position="121"/>
    </location>
</feature>
<evidence type="ECO:0008006" key="5">
    <source>
        <dbReference type="Google" id="ProtNLM"/>
    </source>
</evidence>
<feature type="compositionally biased region" description="Low complexity" evidence="1">
    <location>
        <begin position="130"/>
        <end position="143"/>
    </location>
</feature>
<feature type="chain" id="PRO_5008692799" description="Internalin" evidence="2">
    <location>
        <begin position="20"/>
        <end position="143"/>
    </location>
</feature>
<gene>
    <name evidence="3" type="ORF">GA0116959_1203</name>
</gene>
<name>A0A1C4GYZ5_9GAMM</name>
<dbReference type="RefSeq" id="WP_053580192.1">
    <property type="nucleotide sequence ID" value="NZ_FMBK01000020.1"/>
</dbReference>
<evidence type="ECO:0000313" key="4">
    <source>
        <dbReference type="Proteomes" id="UP000243661"/>
    </source>
</evidence>
<feature type="compositionally biased region" description="Basic and acidic residues" evidence="1">
    <location>
        <begin position="69"/>
        <end position="88"/>
    </location>
</feature>